<sequence>MDKFKFSFLIDSDYYWDIVEDTVIRGPGPTTVESKLGYLLSGPVKDSAGSTSSSFILKHNTEEVDLKCFGKIESMGEVSDNSIKLNKDFCETYNSNSNTMQNNAYEKSLKKEMQRDVKLAYEKRLKKEMQCDIELVEEQRRTDKMLHAKELCKNKIKLNSYQ</sequence>
<accession>A0A8B6HBB7</accession>
<organism evidence="1 2">
    <name type="scientific">Mytilus galloprovincialis</name>
    <name type="common">Mediterranean mussel</name>
    <dbReference type="NCBI Taxonomy" id="29158"/>
    <lineage>
        <taxon>Eukaryota</taxon>
        <taxon>Metazoa</taxon>
        <taxon>Spiralia</taxon>
        <taxon>Lophotrochozoa</taxon>
        <taxon>Mollusca</taxon>
        <taxon>Bivalvia</taxon>
        <taxon>Autobranchia</taxon>
        <taxon>Pteriomorphia</taxon>
        <taxon>Mytilida</taxon>
        <taxon>Mytiloidea</taxon>
        <taxon>Mytilidae</taxon>
        <taxon>Mytilinae</taxon>
        <taxon>Mytilus</taxon>
    </lineage>
</organism>
<keyword evidence="2" id="KW-1185">Reference proteome</keyword>
<gene>
    <name evidence="1" type="ORF">MGAL_10B069934</name>
</gene>
<reference evidence="1" key="1">
    <citation type="submission" date="2018-11" db="EMBL/GenBank/DDBJ databases">
        <authorList>
            <person name="Alioto T."/>
            <person name="Alioto T."/>
        </authorList>
    </citation>
    <scope>NUCLEOTIDE SEQUENCE</scope>
</reference>
<dbReference type="OrthoDB" id="6155266at2759"/>
<evidence type="ECO:0008006" key="3">
    <source>
        <dbReference type="Google" id="ProtNLM"/>
    </source>
</evidence>
<evidence type="ECO:0000313" key="1">
    <source>
        <dbReference type="EMBL" id="VDI76676.1"/>
    </source>
</evidence>
<dbReference type="EMBL" id="UYJE01009782">
    <property type="protein sequence ID" value="VDI76676.1"/>
    <property type="molecule type" value="Genomic_DNA"/>
</dbReference>
<comment type="caution">
    <text evidence="1">The sequence shown here is derived from an EMBL/GenBank/DDBJ whole genome shotgun (WGS) entry which is preliminary data.</text>
</comment>
<protein>
    <recommendedName>
        <fullName evidence="3">Peptidase aspartic putative domain-containing protein</fullName>
    </recommendedName>
</protein>
<dbReference type="Proteomes" id="UP000596742">
    <property type="component" value="Unassembled WGS sequence"/>
</dbReference>
<evidence type="ECO:0000313" key="2">
    <source>
        <dbReference type="Proteomes" id="UP000596742"/>
    </source>
</evidence>
<dbReference type="AlphaFoldDB" id="A0A8B6HBB7"/>
<proteinExistence type="predicted"/>
<name>A0A8B6HBB7_MYTGA</name>